<evidence type="ECO:0000313" key="10">
    <source>
        <dbReference type="Proteomes" id="UP001178148"/>
    </source>
</evidence>
<evidence type="ECO:0000259" key="8">
    <source>
        <dbReference type="Pfam" id="PF01979"/>
    </source>
</evidence>
<protein>
    <submittedName>
        <fullName evidence="9">N-acetylglucosamine-6-phosphate deacetylase</fullName>
        <ecNumber evidence="9">3.5.1.25</ecNumber>
    </submittedName>
</protein>
<dbReference type="SUPFAM" id="SSF51338">
    <property type="entry name" value="Composite domain of metallo-dependent hydrolases"/>
    <property type="match status" value="1"/>
</dbReference>
<keyword evidence="3 5" id="KW-0378">Hydrolase</keyword>
<feature type="domain" description="Amidohydrolase-related" evidence="8">
    <location>
        <begin position="61"/>
        <end position="390"/>
    </location>
</feature>
<feature type="active site" description="Proton donor/acceptor" evidence="6">
    <location>
        <position position="284"/>
    </location>
</feature>
<organism evidence="9 10">
    <name type="scientific">Candidatus Endonucleibacter bathymodioli</name>
    <dbReference type="NCBI Taxonomy" id="539814"/>
    <lineage>
        <taxon>Bacteria</taxon>
        <taxon>Pseudomonadati</taxon>
        <taxon>Pseudomonadota</taxon>
        <taxon>Gammaproteobacteria</taxon>
        <taxon>Oceanospirillales</taxon>
        <taxon>Endozoicomonadaceae</taxon>
        <taxon>Candidatus Endonucleibacter</taxon>
    </lineage>
</organism>
<dbReference type="InterPro" id="IPR003764">
    <property type="entry name" value="GlcNAc_6-P_deAcase"/>
</dbReference>
<comment type="caution">
    <text evidence="9">The sequence shown here is derived from an EMBL/GenBank/DDBJ whole genome shotgun (WGS) entry which is preliminary data.</text>
</comment>
<dbReference type="EMBL" id="JASXSV010000023">
    <property type="protein sequence ID" value="MDP0589880.1"/>
    <property type="molecule type" value="Genomic_DNA"/>
</dbReference>
<keyword evidence="4 5" id="KW-0119">Carbohydrate metabolism</keyword>
<reference evidence="9 10" key="1">
    <citation type="journal article" date="2023" name="bioRxiv">
        <title>An intranuclear bacterial parasite of deep-sea mussels expresses apoptosis inhibitors acquired from its host.</title>
        <authorList>
            <person name="Gonzalez Porras M.A."/>
            <person name="Assie A."/>
            <person name="Tietjen M."/>
            <person name="Violette M."/>
            <person name="Kleiner M."/>
            <person name="Gruber-Vodicka H."/>
            <person name="Dubilier N."/>
            <person name="Leisch N."/>
        </authorList>
    </citation>
    <scope>NUCLEOTIDE SEQUENCE [LARGE SCALE GENOMIC DNA]</scope>
    <source>
        <strain evidence="9">IAP13</strain>
    </source>
</reference>
<dbReference type="NCBIfam" id="TIGR00221">
    <property type="entry name" value="nagA"/>
    <property type="match status" value="1"/>
</dbReference>
<comment type="cofactor">
    <cofactor evidence="7">
        <name>a divalent metal cation</name>
        <dbReference type="ChEBI" id="CHEBI:60240"/>
    </cofactor>
    <text evidence="7">Binds 1 divalent metal cation per subunit.</text>
</comment>
<dbReference type="AlphaFoldDB" id="A0AA90NV77"/>
<dbReference type="Pfam" id="PF01979">
    <property type="entry name" value="Amidohydro_1"/>
    <property type="match status" value="1"/>
</dbReference>
<evidence type="ECO:0000256" key="3">
    <source>
        <dbReference type="ARBA" id="ARBA00022801"/>
    </source>
</evidence>
<dbReference type="PANTHER" id="PTHR11113">
    <property type="entry name" value="N-ACETYLGLUCOSAMINE-6-PHOSPHATE DEACETYLASE"/>
    <property type="match status" value="1"/>
</dbReference>
<name>A0AA90NV77_9GAMM</name>
<dbReference type="GO" id="GO:0006046">
    <property type="term" value="P:N-acetylglucosamine catabolic process"/>
    <property type="evidence" value="ECO:0007669"/>
    <property type="project" value="TreeGrafter"/>
</dbReference>
<keyword evidence="10" id="KW-1185">Reference proteome</keyword>
<dbReference type="InterPro" id="IPR006680">
    <property type="entry name" value="Amidohydro-rel"/>
</dbReference>
<dbReference type="GO" id="GO:0046872">
    <property type="term" value="F:metal ion binding"/>
    <property type="evidence" value="ECO:0007669"/>
    <property type="project" value="UniProtKB-KW"/>
</dbReference>
<dbReference type="EC" id="3.5.1.25" evidence="9"/>
<dbReference type="PIRSF" id="PIRSF038994">
    <property type="entry name" value="NagA"/>
    <property type="match status" value="1"/>
</dbReference>
<evidence type="ECO:0000256" key="1">
    <source>
        <dbReference type="ARBA" id="ARBA00010716"/>
    </source>
</evidence>
<evidence type="ECO:0000313" key="9">
    <source>
        <dbReference type="EMBL" id="MDP0589880.1"/>
    </source>
</evidence>
<comment type="similarity">
    <text evidence="1 5">Belongs to the metallo-dependent hydrolases superfamily. NagA family.</text>
</comment>
<feature type="binding site" evidence="7">
    <location>
        <position position="139"/>
    </location>
    <ligand>
        <name>Zn(2+)</name>
        <dbReference type="ChEBI" id="CHEBI:29105"/>
    </ligand>
</feature>
<evidence type="ECO:0000256" key="2">
    <source>
        <dbReference type="ARBA" id="ARBA00022723"/>
    </source>
</evidence>
<gene>
    <name evidence="9" type="primary">nagA</name>
    <name evidence="9" type="ORF">QS748_12135</name>
</gene>
<dbReference type="GO" id="GO:0008448">
    <property type="term" value="F:N-acetylglucosamine-6-phosphate deacetylase activity"/>
    <property type="evidence" value="ECO:0007669"/>
    <property type="project" value="UniProtKB-EC"/>
</dbReference>
<evidence type="ECO:0000256" key="6">
    <source>
        <dbReference type="PIRSR" id="PIRSR038994-1"/>
    </source>
</evidence>
<sequence length="393" mass="41505">MALTLTRVPDMADFYLKAKEIFTEDKIIHNAFMGISNGLIVSIGDRPGRNDNVVDLGDGKIVPGFIDIHIHGSGGFDVMDASYEALNTISTAIAANGVTGFLGTTVTSSWDATICALKNIHECFSIGLKGAELLGAYSEGLFFSDQFKGAHASEYFLAPTQDRLDAMLGATGGKLKVLAIAPELEGAIDAIRYLTKKGIKVMVGHTGATYQQSKAAFDAGAVGGVHIFNQMLALHHRQPGTVGAILHNRDTFAELIADGVHVDPVIMDLVYRLKGVDKTALITDCICAAGLGDGVYKLGLLAVTVTNGVARTHTGALAGSTLVLNKAVANMIKLVGACELDAVHMASLTPATLLGLDKETGSIKENKRANLAVLNDNYDVSMTFVDGNVVYQH</sequence>
<dbReference type="CDD" id="cd00854">
    <property type="entry name" value="NagA"/>
    <property type="match status" value="1"/>
</dbReference>
<dbReference type="InterPro" id="IPR032466">
    <property type="entry name" value="Metal_Hydrolase"/>
</dbReference>
<dbReference type="PANTHER" id="PTHR11113:SF14">
    <property type="entry name" value="N-ACETYLGLUCOSAMINE-6-PHOSPHATE DEACETYLASE"/>
    <property type="match status" value="1"/>
</dbReference>
<evidence type="ECO:0000256" key="7">
    <source>
        <dbReference type="PIRSR" id="PIRSR038994-3"/>
    </source>
</evidence>
<evidence type="ECO:0000256" key="4">
    <source>
        <dbReference type="ARBA" id="ARBA00023277"/>
    </source>
</evidence>
<accession>A0AA90NV77</accession>
<proteinExistence type="inferred from homology"/>
<dbReference type="SUPFAM" id="SSF51556">
    <property type="entry name" value="Metallo-dependent hydrolases"/>
    <property type="match status" value="1"/>
</dbReference>
<dbReference type="Proteomes" id="UP001178148">
    <property type="component" value="Unassembled WGS sequence"/>
</dbReference>
<feature type="binding site" evidence="7">
    <location>
        <position position="205"/>
    </location>
    <ligand>
        <name>Zn(2+)</name>
        <dbReference type="ChEBI" id="CHEBI:29105"/>
    </ligand>
</feature>
<dbReference type="Gene3D" id="2.30.40.10">
    <property type="entry name" value="Urease, subunit C, domain 1"/>
    <property type="match status" value="1"/>
</dbReference>
<dbReference type="InterPro" id="IPR011059">
    <property type="entry name" value="Metal-dep_hydrolase_composite"/>
</dbReference>
<feature type="binding site" evidence="7">
    <location>
        <position position="226"/>
    </location>
    <ligand>
        <name>Zn(2+)</name>
        <dbReference type="ChEBI" id="CHEBI:29105"/>
    </ligand>
</feature>
<keyword evidence="2 7" id="KW-0479">Metal-binding</keyword>
<dbReference type="Gene3D" id="3.20.20.140">
    <property type="entry name" value="Metal-dependent hydrolases"/>
    <property type="match status" value="1"/>
</dbReference>
<evidence type="ECO:0000256" key="5">
    <source>
        <dbReference type="PIRNR" id="PIRNR038994"/>
    </source>
</evidence>